<comment type="caution">
    <text evidence="1">The sequence shown here is derived from an EMBL/GenBank/DDBJ whole genome shotgun (WGS) entry which is preliminary data.</text>
</comment>
<dbReference type="OrthoDB" id="1424221at2"/>
<dbReference type="Proteomes" id="UP000216840">
    <property type="component" value="Unassembled WGS sequence"/>
</dbReference>
<gene>
    <name evidence="1" type="ORF">CA834_06525</name>
</gene>
<dbReference type="AlphaFoldDB" id="A0A265UUZ8"/>
<evidence type="ECO:0000313" key="2">
    <source>
        <dbReference type="Proteomes" id="UP000216840"/>
    </source>
</evidence>
<evidence type="ECO:0000313" key="1">
    <source>
        <dbReference type="EMBL" id="OZV69110.1"/>
    </source>
</evidence>
<name>A0A265UUZ8_9FLAO</name>
<reference evidence="1 2" key="1">
    <citation type="submission" date="2017-05" db="EMBL/GenBank/DDBJ databases">
        <title>The draft genome sequence of Idiomarina salinarum WNB302.</title>
        <authorList>
            <person name="Sun Y."/>
            <person name="Chen B."/>
            <person name="Du Z."/>
        </authorList>
    </citation>
    <scope>NUCLEOTIDE SEQUENCE [LARGE SCALE GENOMIC DNA]</scope>
    <source>
        <strain evidence="1 2">WNB302</strain>
    </source>
</reference>
<organism evidence="1 2">
    <name type="scientific">Winogradskyella aurantia</name>
    <dbReference type="NCBI Taxonomy" id="1915063"/>
    <lineage>
        <taxon>Bacteria</taxon>
        <taxon>Pseudomonadati</taxon>
        <taxon>Bacteroidota</taxon>
        <taxon>Flavobacteriia</taxon>
        <taxon>Flavobacteriales</taxon>
        <taxon>Flavobacteriaceae</taxon>
        <taxon>Winogradskyella</taxon>
    </lineage>
</organism>
<sequence>MKNLLFGLVLVFSISLFSQRNPENDYWNSWRYTPKKGMVSEFEAAVAKKMKKFNTSPETGIITYKIVTGRNAGTYERVESMKYPKDYDIDRSAEGAYWDKNVSEYVESSSGQMRWDRMNNATRNWDAENPGPPSKYLERTTYDVKPSKVMHFRRFMDRVTKISTERGNKDTQLMFKCISGGSENMFVVVRGWNKYGDDYRGTNSENRWEEDYNNEYGWGSWDEDWQNFRDSIEDWGERTETMELVPSLSTGMMD</sequence>
<keyword evidence="2" id="KW-1185">Reference proteome</keyword>
<dbReference type="RefSeq" id="WP_094967883.1">
    <property type="nucleotide sequence ID" value="NZ_NGJN01000003.1"/>
</dbReference>
<proteinExistence type="predicted"/>
<protein>
    <submittedName>
        <fullName evidence="1">Uncharacterized protein</fullName>
    </submittedName>
</protein>
<accession>A0A265UUZ8</accession>
<dbReference type="EMBL" id="NGJN01000003">
    <property type="protein sequence ID" value="OZV69110.1"/>
    <property type="molecule type" value="Genomic_DNA"/>
</dbReference>